<organism evidence="1 2">
    <name type="scientific">Halobacillus halophilus (strain ATCC 35676 / DSM 2266 / JCM 20832 / KCTC 3685 / LMG 17431 / NBRC 102448 / NCIMB 2269)</name>
    <name type="common">Sporosarcina halophila</name>
    <dbReference type="NCBI Taxonomy" id="866895"/>
    <lineage>
        <taxon>Bacteria</taxon>
        <taxon>Bacillati</taxon>
        <taxon>Bacillota</taxon>
        <taxon>Bacilli</taxon>
        <taxon>Bacillales</taxon>
        <taxon>Bacillaceae</taxon>
        <taxon>Halobacillus</taxon>
    </lineage>
</organism>
<dbReference type="KEGG" id="hhd:HBHAL_4486"/>
<evidence type="ECO:0000313" key="2">
    <source>
        <dbReference type="Proteomes" id="UP000007397"/>
    </source>
</evidence>
<sequence>MGRMENLKEVLQDIIQRSENSEVLSSKDVIEQLIQQLQR</sequence>
<proteinExistence type="predicted"/>
<dbReference type="AlphaFoldDB" id="I0JRQ5"/>
<dbReference type="Proteomes" id="UP000007397">
    <property type="component" value="Chromosome"/>
</dbReference>
<dbReference type="EMBL" id="HE717023">
    <property type="protein sequence ID" value="CCG46826.1"/>
    <property type="molecule type" value="Genomic_DNA"/>
</dbReference>
<reference evidence="1 2" key="1">
    <citation type="journal article" date="2013" name="Environ. Microbiol.">
        <title>Chloride and organic osmolytes: a hybrid strategy to cope with elevated salinities by the moderately halophilic, chloride-dependent bacterium Halobacillus halophilus.</title>
        <authorList>
            <person name="Saum S.H."/>
            <person name="Pfeiffer F."/>
            <person name="Palm P."/>
            <person name="Rampp M."/>
            <person name="Schuster S.C."/>
            <person name="Muller V."/>
            <person name="Oesterhelt D."/>
        </authorList>
    </citation>
    <scope>NUCLEOTIDE SEQUENCE [LARGE SCALE GENOMIC DNA]</scope>
    <source>
        <strain evidence="2">ATCC 35676 / DSM 2266 / JCM 20832 / KCTC 3685 / LMG 17431 / NBRC 102448 / NCIMB 2269</strain>
    </source>
</reference>
<keyword evidence="2" id="KW-1185">Reference proteome</keyword>
<evidence type="ECO:0000313" key="1">
    <source>
        <dbReference type="EMBL" id="CCG46826.1"/>
    </source>
</evidence>
<dbReference type="PATRIC" id="fig|866895.3.peg.3520"/>
<name>I0JRQ5_HALH3</name>
<gene>
    <name evidence="1" type="ordered locus">HBHAL_4486</name>
</gene>
<dbReference type="HOGENOM" id="CLU_3310672_0_0_9"/>
<accession>I0JRQ5</accession>
<protein>
    <submittedName>
        <fullName evidence="1">Uncharacterized protein</fullName>
    </submittedName>
</protein>